<proteinExistence type="predicted"/>
<name>A0A6A7RXU9_9PROT</name>
<organism evidence="2 3">
    <name type="scientific">Candidatus Accumulibacter phosphatis</name>
    <dbReference type="NCBI Taxonomy" id="327160"/>
    <lineage>
        <taxon>Bacteria</taxon>
        <taxon>Pseudomonadati</taxon>
        <taxon>Pseudomonadota</taxon>
        <taxon>Betaproteobacteria</taxon>
        <taxon>Candidatus Accumulibacter</taxon>
    </lineage>
</organism>
<protein>
    <submittedName>
        <fullName evidence="2">Uncharacterized protein</fullName>
    </submittedName>
</protein>
<comment type="caution">
    <text evidence="2">The sequence shown here is derived from an EMBL/GenBank/DDBJ whole genome shotgun (WGS) entry which is preliminary data.</text>
</comment>
<feature type="transmembrane region" description="Helical" evidence="1">
    <location>
        <begin position="12"/>
        <end position="32"/>
    </location>
</feature>
<evidence type="ECO:0000313" key="3">
    <source>
        <dbReference type="Proteomes" id="UP000342300"/>
    </source>
</evidence>
<accession>A0A6A7RXU9</accession>
<keyword evidence="1" id="KW-0812">Transmembrane</keyword>
<dbReference type="EMBL" id="PDHS01000372">
    <property type="protein sequence ID" value="MQM31756.1"/>
    <property type="molecule type" value="Genomic_DNA"/>
</dbReference>
<dbReference type="Proteomes" id="UP000342300">
    <property type="component" value="Unassembled WGS sequence"/>
</dbReference>
<keyword evidence="1" id="KW-0472">Membrane</keyword>
<evidence type="ECO:0000313" key="2">
    <source>
        <dbReference type="EMBL" id="MQM31756.1"/>
    </source>
</evidence>
<sequence length="87" mass="9251">MSQIIGFLFEYAVPLVVALVAVAAALLAMGAAMAWPRYIALGYLVILMVFPVSSSYGLVDAVNVSARPTEILSIYRAHALQHGELAS</sequence>
<feature type="transmembrane region" description="Helical" evidence="1">
    <location>
        <begin position="38"/>
        <end position="59"/>
    </location>
</feature>
<reference evidence="2 3" key="1">
    <citation type="submission" date="2017-09" db="EMBL/GenBank/DDBJ databases">
        <title>Metagenomic Analysis Reveals Denitrifying Candidatus Accumulibacter and Flanking Population as a Source of N2O.</title>
        <authorList>
            <person name="Gao H."/>
            <person name="Mao Y."/>
            <person name="Zhao X."/>
            <person name="Liu W.-T."/>
            <person name="Zhang T."/>
            <person name="Wells G."/>
        </authorList>
    </citation>
    <scope>NUCLEOTIDE SEQUENCE [LARGE SCALE GENOMIC DNA]</scope>
    <source>
        <strain evidence="2">CANDO_2_IC</strain>
    </source>
</reference>
<gene>
    <name evidence="2" type="ORF">CRU78_15040</name>
</gene>
<dbReference type="AlphaFoldDB" id="A0A6A7RXU9"/>
<keyword evidence="1" id="KW-1133">Transmembrane helix</keyword>
<evidence type="ECO:0000256" key="1">
    <source>
        <dbReference type="SAM" id="Phobius"/>
    </source>
</evidence>